<dbReference type="SUPFAM" id="SSF52540">
    <property type="entry name" value="P-loop containing nucleoside triphosphate hydrolases"/>
    <property type="match status" value="1"/>
</dbReference>
<protein>
    <submittedName>
        <fullName evidence="3">ATP-binding protein</fullName>
    </submittedName>
</protein>
<gene>
    <name evidence="3" type="ORF">DW250_03725</name>
</gene>
<accession>A0A3R6DUZ1</accession>
<dbReference type="InterPro" id="IPR027417">
    <property type="entry name" value="P-loop_NTPase"/>
</dbReference>
<dbReference type="Proteomes" id="UP000286501">
    <property type="component" value="Unassembled WGS sequence"/>
</dbReference>
<name>A0A3R6DUZ1_9BACT</name>
<feature type="domain" description="AAA" evidence="1">
    <location>
        <begin position="18"/>
        <end position="152"/>
    </location>
</feature>
<evidence type="ECO:0000313" key="4">
    <source>
        <dbReference type="Proteomes" id="UP000286501"/>
    </source>
</evidence>
<dbReference type="AlphaFoldDB" id="A0A3R6DUZ1"/>
<dbReference type="InterPro" id="IPR025420">
    <property type="entry name" value="DUF4143"/>
</dbReference>
<dbReference type="GO" id="GO:0005524">
    <property type="term" value="F:ATP binding"/>
    <property type="evidence" value="ECO:0007669"/>
    <property type="project" value="UniProtKB-KW"/>
</dbReference>
<evidence type="ECO:0000259" key="1">
    <source>
        <dbReference type="Pfam" id="PF13173"/>
    </source>
</evidence>
<dbReference type="PANTHER" id="PTHR33295">
    <property type="entry name" value="ATPASE"/>
    <property type="match status" value="1"/>
</dbReference>
<dbReference type="RefSeq" id="WP_118200375.1">
    <property type="nucleotide sequence ID" value="NZ_QRIE01000009.1"/>
</dbReference>
<evidence type="ECO:0000259" key="2">
    <source>
        <dbReference type="Pfam" id="PF13635"/>
    </source>
</evidence>
<sequence>MERLLISQLLKWKDSQGRKPLILEGARQVGKTWLLKEFGRKYFKDVCYINFEQSDVLEEIFAGDLSPQRIIEQLSIYNGKMIIPEETLIIFDEVQEMPRALTSLKYFCEETPEYAICCAGSLLGIALHEGTSFPVGKTDFLHLYPMSFKEFLLANGENMLVDYIDKGNRNLGAFEARLTDYLKKYMIIGGMPAVVTEWLGSKDYNKVNRIQQELIAAYQKDFSKHAPKNMVEKIRYVWNSIPSQLAKENKKFVYGLVREGARAREYEDAIMWLSDAGEIIRTNNVSKPDIPISAYADLKSFKVFLLDVGLLRAMSKISPKVILEGSRIFEEFKGALTEQYVCQELQNFTETLETNYYWSSSATAEVDFLISDGLDVYPLEAKAGVTMNAKSLKLYREKYSPKWSVRTSLLPYERNNSSKTINIPLYMLFVLDEELKAES</sequence>
<keyword evidence="3" id="KW-0547">Nucleotide-binding</keyword>
<comment type="caution">
    <text evidence="3">The sequence shown here is derived from an EMBL/GenBank/DDBJ whole genome shotgun (WGS) entry which is preliminary data.</text>
</comment>
<proteinExistence type="predicted"/>
<evidence type="ECO:0000313" key="3">
    <source>
        <dbReference type="EMBL" id="RHG67888.1"/>
    </source>
</evidence>
<reference evidence="3 4" key="1">
    <citation type="submission" date="2018-08" db="EMBL/GenBank/DDBJ databases">
        <title>A genome reference for cultivated species of the human gut microbiota.</title>
        <authorList>
            <person name="Zou Y."/>
            <person name="Xue W."/>
            <person name="Luo G."/>
        </authorList>
    </citation>
    <scope>NUCLEOTIDE SEQUENCE [LARGE SCALE GENOMIC DNA]</scope>
    <source>
        <strain evidence="3 4">AM22-1</strain>
    </source>
</reference>
<dbReference type="PANTHER" id="PTHR33295:SF7">
    <property type="entry name" value="ATPASE"/>
    <property type="match status" value="1"/>
</dbReference>
<dbReference type="Pfam" id="PF13635">
    <property type="entry name" value="DUF4143"/>
    <property type="match status" value="1"/>
</dbReference>
<keyword evidence="3" id="KW-0067">ATP-binding</keyword>
<feature type="domain" description="DUF4143" evidence="2">
    <location>
        <begin position="219"/>
        <end position="384"/>
    </location>
</feature>
<dbReference type="EMBL" id="QRIN01000010">
    <property type="protein sequence ID" value="RHG67888.1"/>
    <property type="molecule type" value="Genomic_DNA"/>
</dbReference>
<organism evidence="3 4">
    <name type="scientific">Segatella copri</name>
    <dbReference type="NCBI Taxonomy" id="165179"/>
    <lineage>
        <taxon>Bacteria</taxon>
        <taxon>Pseudomonadati</taxon>
        <taxon>Bacteroidota</taxon>
        <taxon>Bacteroidia</taxon>
        <taxon>Bacteroidales</taxon>
        <taxon>Prevotellaceae</taxon>
        <taxon>Segatella</taxon>
    </lineage>
</organism>
<dbReference type="InterPro" id="IPR041682">
    <property type="entry name" value="AAA_14"/>
</dbReference>
<dbReference type="Pfam" id="PF13173">
    <property type="entry name" value="AAA_14"/>
    <property type="match status" value="1"/>
</dbReference>